<dbReference type="GO" id="GO:0003735">
    <property type="term" value="F:structural constituent of ribosome"/>
    <property type="evidence" value="ECO:0007669"/>
    <property type="project" value="InterPro"/>
</dbReference>
<dbReference type="GO" id="GO:0006412">
    <property type="term" value="P:translation"/>
    <property type="evidence" value="ECO:0007669"/>
    <property type="project" value="InterPro"/>
</dbReference>
<dbReference type="NCBIfam" id="TIGR00059">
    <property type="entry name" value="L17"/>
    <property type="match status" value="1"/>
</dbReference>
<comment type="similarity">
    <text evidence="1 5">Belongs to the bacterial ribosomal protein bL17 family.</text>
</comment>
<reference evidence="7" key="1">
    <citation type="submission" date="2020-10" db="EMBL/GenBank/DDBJ databases">
        <authorList>
            <person name="Gilroy R."/>
        </authorList>
    </citation>
    <scope>NUCLEOTIDE SEQUENCE</scope>
    <source>
        <strain evidence="7">9366</strain>
    </source>
</reference>
<gene>
    <name evidence="7" type="primary">rplQ</name>
    <name evidence="7" type="ORF">IAB07_05425</name>
</gene>
<dbReference type="GO" id="GO:0022625">
    <property type="term" value="C:cytosolic large ribosomal subunit"/>
    <property type="evidence" value="ECO:0007669"/>
    <property type="project" value="TreeGrafter"/>
</dbReference>
<dbReference type="AlphaFoldDB" id="A0A9D1SK58"/>
<dbReference type="PANTHER" id="PTHR14413:SF16">
    <property type="entry name" value="LARGE RIBOSOMAL SUBUNIT PROTEIN BL17M"/>
    <property type="match status" value="1"/>
</dbReference>
<proteinExistence type="inferred from homology"/>
<accession>A0A9D1SK58</accession>
<keyword evidence="3 5" id="KW-0687">Ribonucleoprotein</keyword>
<dbReference type="InterPro" id="IPR000456">
    <property type="entry name" value="Ribosomal_bL17"/>
</dbReference>
<dbReference type="EMBL" id="DVNJ01000030">
    <property type="protein sequence ID" value="HIU63186.1"/>
    <property type="molecule type" value="Genomic_DNA"/>
</dbReference>
<evidence type="ECO:0000256" key="1">
    <source>
        <dbReference type="ARBA" id="ARBA00008777"/>
    </source>
</evidence>
<evidence type="ECO:0000256" key="6">
    <source>
        <dbReference type="RuleBase" id="RU000661"/>
    </source>
</evidence>
<evidence type="ECO:0000256" key="2">
    <source>
        <dbReference type="ARBA" id="ARBA00022980"/>
    </source>
</evidence>
<reference evidence="7" key="2">
    <citation type="journal article" date="2021" name="PeerJ">
        <title>Extensive microbial diversity within the chicken gut microbiome revealed by metagenomics and culture.</title>
        <authorList>
            <person name="Gilroy R."/>
            <person name="Ravi A."/>
            <person name="Getino M."/>
            <person name="Pursley I."/>
            <person name="Horton D.L."/>
            <person name="Alikhan N.F."/>
            <person name="Baker D."/>
            <person name="Gharbi K."/>
            <person name="Hall N."/>
            <person name="Watson M."/>
            <person name="Adriaenssens E.M."/>
            <person name="Foster-Nyarko E."/>
            <person name="Jarju S."/>
            <person name="Secka A."/>
            <person name="Antonio M."/>
            <person name="Oren A."/>
            <person name="Chaudhuri R.R."/>
            <person name="La Ragione R."/>
            <person name="Hildebrand F."/>
            <person name="Pallen M.J."/>
        </authorList>
    </citation>
    <scope>NUCLEOTIDE SEQUENCE</scope>
    <source>
        <strain evidence="7">9366</strain>
    </source>
</reference>
<dbReference type="Pfam" id="PF01196">
    <property type="entry name" value="Ribosomal_L17"/>
    <property type="match status" value="1"/>
</dbReference>
<dbReference type="SUPFAM" id="SSF64263">
    <property type="entry name" value="Prokaryotic ribosomal protein L17"/>
    <property type="match status" value="1"/>
</dbReference>
<name>A0A9D1SK58_9FIRM</name>
<comment type="caution">
    <text evidence="7">The sequence shown here is derived from an EMBL/GenBank/DDBJ whole genome shotgun (WGS) entry which is preliminary data.</text>
</comment>
<organism evidence="7 8">
    <name type="scientific">Candidatus Caccalectryoclostridium excrementigallinarum</name>
    <dbReference type="NCBI Taxonomy" id="2840710"/>
    <lineage>
        <taxon>Bacteria</taxon>
        <taxon>Bacillati</taxon>
        <taxon>Bacillota</taxon>
        <taxon>Clostridia</taxon>
        <taxon>Christensenellales</taxon>
        <taxon>Christensenellaceae</taxon>
        <taxon>Christensenellaceae incertae sedis</taxon>
        <taxon>Candidatus Caccalectryoclostridium</taxon>
    </lineage>
</organism>
<evidence type="ECO:0000256" key="3">
    <source>
        <dbReference type="ARBA" id="ARBA00023274"/>
    </source>
</evidence>
<dbReference type="Proteomes" id="UP000824145">
    <property type="component" value="Unassembled WGS sequence"/>
</dbReference>
<evidence type="ECO:0000313" key="7">
    <source>
        <dbReference type="EMBL" id="HIU63186.1"/>
    </source>
</evidence>
<dbReference type="InterPro" id="IPR036373">
    <property type="entry name" value="Ribosomal_bL17_sf"/>
</dbReference>
<protein>
    <recommendedName>
        <fullName evidence="4 6">50S ribosomal protein L17</fullName>
    </recommendedName>
</protein>
<sequence>MRKLGRTAEARMAMIRTQASELLWYGKLETTVDRAKEVRKLAEQMITLAVDTYTDTVKVTKTVTNKETKVKEQKEFVNDGVKKLNARRIMMANLRDLREEKPEGEKMSVFKERTKEINHPLIEKMFNVHAPFYAKRAEAFGRKGGYTRIIKVGGRRGDNAEVAIIELVKNMPQGK</sequence>
<evidence type="ECO:0000313" key="8">
    <source>
        <dbReference type="Proteomes" id="UP000824145"/>
    </source>
</evidence>
<dbReference type="PANTHER" id="PTHR14413">
    <property type="entry name" value="RIBOSOMAL PROTEIN L17"/>
    <property type="match status" value="1"/>
</dbReference>
<dbReference type="Gene3D" id="3.90.1030.10">
    <property type="entry name" value="Ribosomal protein L17"/>
    <property type="match status" value="1"/>
</dbReference>
<evidence type="ECO:0000256" key="4">
    <source>
        <dbReference type="ARBA" id="ARBA00035494"/>
    </source>
</evidence>
<keyword evidence="2 5" id="KW-0689">Ribosomal protein</keyword>
<evidence type="ECO:0000256" key="5">
    <source>
        <dbReference type="RuleBase" id="RU000660"/>
    </source>
</evidence>